<proteinExistence type="predicted"/>
<reference evidence="2 3" key="1">
    <citation type="submission" date="2016-10" db="EMBL/GenBank/DDBJ databases">
        <authorList>
            <person name="de Groot N.N."/>
        </authorList>
    </citation>
    <scope>NUCLEOTIDE SEQUENCE [LARGE SCALE GENOMIC DNA]</scope>
    <source>
        <strain evidence="2 3">CGMCC 4.7037</strain>
    </source>
</reference>
<accession>A0A1H6F0K7</accession>
<dbReference type="EMBL" id="FNVT01000031">
    <property type="protein sequence ID" value="SEH02901.1"/>
    <property type="molecule type" value="Genomic_DNA"/>
</dbReference>
<feature type="region of interest" description="Disordered" evidence="1">
    <location>
        <begin position="56"/>
        <end position="83"/>
    </location>
</feature>
<dbReference type="Proteomes" id="UP000236732">
    <property type="component" value="Unassembled WGS sequence"/>
</dbReference>
<evidence type="ECO:0000313" key="3">
    <source>
        <dbReference type="Proteomes" id="UP000236732"/>
    </source>
</evidence>
<evidence type="ECO:0000313" key="2">
    <source>
        <dbReference type="EMBL" id="SEH02901.1"/>
    </source>
</evidence>
<name>A0A1H6F0K7_9ACTN</name>
<organism evidence="2 3">
    <name type="scientific">Nonomuraea solani</name>
    <dbReference type="NCBI Taxonomy" id="1144553"/>
    <lineage>
        <taxon>Bacteria</taxon>
        <taxon>Bacillati</taxon>
        <taxon>Actinomycetota</taxon>
        <taxon>Actinomycetes</taxon>
        <taxon>Streptosporangiales</taxon>
        <taxon>Streptosporangiaceae</taxon>
        <taxon>Nonomuraea</taxon>
    </lineage>
</organism>
<protein>
    <submittedName>
        <fullName evidence="2">Uncharacterized protein</fullName>
    </submittedName>
</protein>
<sequence>MSNGSGQSTCTSTRTPPLYGATLRIVNRPSPSIGGGTSTWQSAFRRADQRCAKFGIPTEIHPHTLRHNPPPVRRGVGCQPVAGVPRGRLGTVTTWLVFAGSMAEFPASLMV</sequence>
<dbReference type="AlphaFoldDB" id="A0A1H6F0K7"/>
<gene>
    <name evidence="2" type="ORF">SAMN05444920_13113</name>
</gene>
<keyword evidence="3" id="KW-1185">Reference proteome</keyword>
<evidence type="ECO:0000256" key="1">
    <source>
        <dbReference type="SAM" id="MobiDB-lite"/>
    </source>
</evidence>